<evidence type="ECO:0000313" key="2">
    <source>
        <dbReference type="EMBL" id="KRN81568.1"/>
    </source>
</evidence>
<reference evidence="2 4" key="1">
    <citation type="journal article" date="2015" name="Genome Announc.">
        <title>Expanding the biotechnology potential of lactobacilli through comparative genomics of 213 strains and associated genera.</title>
        <authorList>
            <person name="Sun Z."/>
            <person name="Harris H.M."/>
            <person name="McCann A."/>
            <person name="Guo C."/>
            <person name="Argimon S."/>
            <person name="Zhang W."/>
            <person name="Yang X."/>
            <person name="Jeffery I.B."/>
            <person name="Cooney J.C."/>
            <person name="Kagawa T.F."/>
            <person name="Liu W."/>
            <person name="Song Y."/>
            <person name="Salvetti E."/>
            <person name="Wrobel A."/>
            <person name="Rasinkangas P."/>
            <person name="Parkhill J."/>
            <person name="Rea M.C."/>
            <person name="O'Sullivan O."/>
            <person name="Ritari J."/>
            <person name="Douillard F.P."/>
            <person name="Paul Ross R."/>
            <person name="Yang R."/>
            <person name="Briner A.E."/>
            <person name="Felis G.E."/>
            <person name="de Vos W.M."/>
            <person name="Barrangou R."/>
            <person name="Klaenhammer T.R."/>
            <person name="Caufield P.W."/>
            <person name="Cui Y."/>
            <person name="Zhang H."/>
            <person name="O'Toole P.W."/>
        </authorList>
    </citation>
    <scope>NUCLEOTIDE SEQUENCE [LARGE SCALE GENOMIC DNA]</scope>
    <source>
        <strain evidence="2 4">DSM 22301</strain>
    </source>
</reference>
<gene>
    <name evidence="2" type="ORF">IV87_GL001081</name>
    <name evidence="3" type="ORF">SAMN04487973_1133</name>
</gene>
<dbReference type="RefSeq" id="WP_057807527.1">
    <property type="nucleotide sequence ID" value="NZ_BJYP01000028.1"/>
</dbReference>
<proteinExistence type="predicted"/>
<dbReference type="InterPro" id="IPR037401">
    <property type="entry name" value="SnoaL-like"/>
</dbReference>
<organism evidence="2 4">
    <name type="scientific">Pediococcus ethanolidurans</name>
    <dbReference type="NCBI Taxonomy" id="319653"/>
    <lineage>
        <taxon>Bacteria</taxon>
        <taxon>Bacillati</taxon>
        <taxon>Bacillota</taxon>
        <taxon>Bacilli</taxon>
        <taxon>Lactobacillales</taxon>
        <taxon>Lactobacillaceae</taxon>
        <taxon>Pediococcus</taxon>
    </lineage>
</organism>
<evidence type="ECO:0000313" key="5">
    <source>
        <dbReference type="Proteomes" id="UP000182818"/>
    </source>
</evidence>
<dbReference type="EMBL" id="FOGK01000013">
    <property type="protein sequence ID" value="SER68378.1"/>
    <property type="molecule type" value="Genomic_DNA"/>
</dbReference>
<dbReference type="STRING" id="319653.SAMN04487973_1133"/>
<dbReference type="PATRIC" id="fig|319653.3.peg.1096"/>
<dbReference type="SUPFAM" id="SSF54427">
    <property type="entry name" value="NTF2-like"/>
    <property type="match status" value="1"/>
</dbReference>
<dbReference type="Gene3D" id="3.10.450.50">
    <property type="match status" value="1"/>
</dbReference>
<dbReference type="EMBL" id="JQBY01000024">
    <property type="protein sequence ID" value="KRN81568.1"/>
    <property type="molecule type" value="Genomic_DNA"/>
</dbReference>
<dbReference type="InterPro" id="IPR032710">
    <property type="entry name" value="NTF2-like_dom_sf"/>
</dbReference>
<feature type="domain" description="SnoaL-like" evidence="1">
    <location>
        <begin position="8"/>
        <end position="76"/>
    </location>
</feature>
<accession>A0A0R2JWI4</accession>
<reference evidence="3 5" key="2">
    <citation type="submission" date="2016-10" db="EMBL/GenBank/DDBJ databases">
        <authorList>
            <person name="Varghese N."/>
            <person name="Submissions S."/>
        </authorList>
    </citation>
    <scope>NUCLEOTIDE SEQUENCE [LARGE SCALE GENOMIC DNA]</scope>
    <source>
        <strain evidence="3 5">CGMCC 1.3889</strain>
    </source>
</reference>
<sequence>MNKKTIIAEYFQMWVKKDFKQLPEIFSSDICYTECYGPRYVGLSEVQAWIRHKSAEQTVLEWRIDNITLAGDQSFVK</sequence>
<dbReference type="Proteomes" id="UP000182818">
    <property type="component" value="Unassembled WGS sequence"/>
</dbReference>
<evidence type="ECO:0000259" key="1">
    <source>
        <dbReference type="Pfam" id="PF12680"/>
    </source>
</evidence>
<dbReference type="GeneID" id="76044272"/>
<dbReference type="AlphaFoldDB" id="A0A0R2JWI4"/>
<name>A0A0R2JWI4_9LACO</name>
<protein>
    <recommendedName>
        <fullName evidence="1">SnoaL-like domain-containing protein</fullName>
    </recommendedName>
</protein>
<keyword evidence="5" id="KW-1185">Reference proteome</keyword>
<dbReference type="Proteomes" id="UP000051749">
    <property type="component" value="Unassembled WGS sequence"/>
</dbReference>
<comment type="caution">
    <text evidence="2">The sequence shown here is derived from an EMBL/GenBank/DDBJ whole genome shotgun (WGS) entry which is preliminary data.</text>
</comment>
<evidence type="ECO:0000313" key="4">
    <source>
        <dbReference type="Proteomes" id="UP000051749"/>
    </source>
</evidence>
<dbReference type="Pfam" id="PF12680">
    <property type="entry name" value="SnoaL_2"/>
    <property type="match status" value="1"/>
</dbReference>
<dbReference type="OrthoDB" id="4203328at2"/>
<evidence type="ECO:0000313" key="3">
    <source>
        <dbReference type="EMBL" id="SER68378.1"/>
    </source>
</evidence>